<dbReference type="OrthoDB" id="408631at2759"/>
<dbReference type="GO" id="GO:0070072">
    <property type="term" value="P:vacuolar proton-transporting V-type ATPase complex assembly"/>
    <property type="evidence" value="ECO:0007669"/>
    <property type="project" value="InterPro"/>
</dbReference>
<keyword evidence="15" id="KW-1185">Reference proteome</keyword>
<evidence type="ECO:0000313" key="15">
    <source>
        <dbReference type="Proteomes" id="UP000694680"/>
    </source>
</evidence>
<evidence type="ECO:0000256" key="7">
    <source>
        <dbReference type="ARBA" id="ARBA00023228"/>
    </source>
</evidence>
<dbReference type="AlphaFoldDB" id="A0A8C5D666"/>
<evidence type="ECO:0000256" key="9">
    <source>
        <dbReference type="ARBA" id="ARBA00046287"/>
    </source>
</evidence>
<evidence type="ECO:0000256" key="8">
    <source>
        <dbReference type="ARBA" id="ARBA00023329"/>
    </source>
</evidence>
<dbReference type="GO" id="GO:0051082">
    <property type="term" value="F:unfolded protein binding"/>
    <property type="evidence" value="ECO:0007669"/>
    <property type="project" value="TreeGrafter"/>
</dbReference>
<dbReference type="PANTHER" id="PTHR31996">
    <property type="entry name" value="COILED-COIL DOMAIN-CONTAINING PROTEIN 115"/>
    <property type="match status" value="1"/>
</dbReference>
<organism evidence="14 15">
    <name type="scientific">Gouania willdenowi</name>
    <name type="common">Blunt-snouted clingfish</name>
    <name type="synonym">Lepadogaster willdenowi</name>
    <dbReference type="NCBI Taxonomy" id="441366"/>
    <lineage>
        <taxon>Eukaryota</taxon>
        <taxon>Metazoa</taxon>
        <taxon>Chordata</taxon>
        <taxon>Craniata</taxon>
        <taxon>Vertebrata</taxon>
        <taxon>Euteleostomi</taxon>
        <taxon>Actinopterygii</taxon>
        <taxon>Neopterygii</taxon>
        <taxon>Teleostei</taxon>
        <taxon>Neoteleostei</taxon>
        <taxon>Acanthomorphata</taxon>
        <taxon>Ovalentaria</taxon>
        <taxon>Blenniimorphae</taxon>
        <taxon>Blenniiformes</taxon>
        <taxon>Gobiesocoidei</taxon>
        <taxon>Gobiesocidae</taxon>
        <taxon>Gobiesocinae</taxon>
        <taxon>Gouania</taxon>
    </lineage>
</organism>
<dbReference type="Gene3D" id="1.10.287.3240">
    <property type="match status" value="1"/>
</dbReference>
<evidence type="ECO:0000313" key="14">
    <source>
        <dbReference type="Ensembl" id="ENSGWIP00000002580.1"/>
    </source>
</evidence>
<evidence type="ECO:0000256" key="2">
    <source>
        <dbReference type="ARBA" id="ARBA00004371"/>
    </source>
</evidence>
<reference evidence="14" key="2">
    <citation type="submission" date="2025-08" db="UniProtKB">
        <authorList>
            <consortium name="Ensembl"/>
        </authorList>
    </citation>
    <scope>IDENTIFICATION</scope>
</reference>
<comment type="subcellular location">
    <subcellularLocation>
        <location evidence="9">Cytoplasmic vesicle</location>
        <location evidence="9">COPI-coated vesicle</location>
    </subcellularLocation>
    <subcellularLocation>
        <location evidence="3">Endoplasmic reticulum-Golgi intermediate compartment</location>
    </subcellularLocation>
    <subcellularLocation>
        <location evidence="1">Endosome</location>
    </subcellularLocation>
    <subcellularLocation>
        <location evidence="2">Lysosome</location>
    </subcellularLocation>
</comment>
<sequence>MGSPEVEEASLSLDEKLLRFMDQLELMQEKRVALNALIEQGWISMSSARYSMGSKHVSALQYASEMDPLVCVEVSTSDSGDVQFFTERTTQTCSNVCEPAPTAIEEIGPQEQGVRRRNISKKDVPTKDKSDGTIREKTSEVNLTKTNEHSPQQDPLKWFGILVPQSLKQAQSSFKQVIELSAEIASLQTAILRTRQELKISLTNENAVIRLSSSVGEEIKSI</sequence>
<comment type="subunit">
    <text evidence="10">Accessory component of the multisubunit proton-transporting vacuolar (V)-ATPase protein pump.</text>
</comment>
<evidence type="ECO:0000256" key="11">
    <source>
        <dbReference type="ARBA" id="ARBA00093634"/>
    </source>
</evidence>
<dbReference type="Pfam" id="PF21730">
    <property type="entry name" value="Vma22_CCDC115"/>
    <property type="match status" value="1"/>
</dbReference>
<dbReference type="GO" id="GO:0005764">
    <property type="term" value="C:lysosome"/>
    <property type="evidence" value="ECO:0007669"/>
    <property type="project" value="UniProtKB-SubCell"/>
</dbReference>
<dbReference type="PANTHER" id="PTHR31996:SF2">
    <property type="entry name" value="COILED-COIL DOMAIN-CONTAINING PROTEIN 115"/>
    <property type="match status" value="1"/>
</dbReference>
<keyword evidence="5" id="KW-0256">Endoplasmic reticulum</keyword>
<reference evidence="14" key="3">
    <citation type="submission" date="2025-09" db="UniProtKB">
        <authorList>
            <consortium name="Ensembl"/>
        </authorList>
    </citation>
    <scope>IDENTIFICATION</scope>
</reference>
<evidence type="ECO:0000256" key="12">
    <source>
        <dbReference type="ARBA" id="ARBA00093646"/>
    </source>
</evidence>
<dbReference type="GO" id="GO:0005768">
    <property type="term" value="C:endosome"/>
    <property type="evidence" value="ECO:0007669"/>
    <property type="project" value="UniProtKB-SubCell"/>
</dbReference>
<evidence type="ECO:0000256" key="1">
    <source>
        <dbReference type="ARBA" id="ARBA00004177"/>
    </source>
</evidence>
<evidence type="ECO:0000256" key="5">
    <source>
        <dbReference type="ARBA" id="ARBA00022824"/>
    </source>
</evidence>
<keyword evidence="7" id="KW-0458">Lysosome</keyword>
<dbReference type="InterPro" id="IPR040357">
    <property type="entry name" value="Vma22/CCDC115"/>
</dbReference>
<dbReference type="GO" id="GO:0005793">
    <property type="term" value="C:endoplasmic reticulum-Golgi intermediate compartment"/>
    <property type="evidence" value="ECO:0007669"/>
    <property type="project" value="UniProtKB-SubCell"/>
</dbReference>
<dbReference type="Proteomes" id="UP000694680">
    <property type="component" value="Chromosome 7"/>
</dbReference>
<gene>
    <name evidence="14" type="primary">ccdc115</name>
</gene>
<name>A0A8C5D666_GOUWI</name>
<feature type="compositionally biased region" description="Basic and acidic residues" evidence="13">
    <location>
        <begin position="120"/>
        <end position="134"/>
    </location>
</feature>
<evidence type="ECO:0000256" key="6">
    <source>
        <dbReference type="ARBA" id="ARBA00023054"/>
    </source>
</evidence>
<dbReference type="GO" id="GO:0030137">
    <property type="term" value="C:COPI-coated vesicle"/>
    <property type="evidence" value="ECO:0007669"/>
    <property type="project" value="UniProtKB-SubCell"/>
</dbReference>
<keyword evidence="4" id="KW-0967">Endosome</keyword>
<keyword evidence="8" id="KW-0968">Cytoplasmic vesicle</keyword>
<evidence type="ECO:0000256" key="10">
    <source>
        <dbReference type="ARBA" id="ARBA00064380"/>
    </source>
</evidence>
<dbReference type="Ensembl" id="ENSGWIT00000002792.1">
    <property type="protein sequence ID" value="ENSGWIP00000002580.1"/>
    <property type="gene ID" value="ENSGWIG00000001393.1"/>
</dbReference>
<dbReference type="CTD" id="84317"/>
<accession>A0A8C5D666</accession>
<evidence type="ECO:0000256" key="4">
    <source>
        <dbReference type="ARBA" id="ARBA00022753"/>
    </source>
</evidence>
<proteinExistence type="predicted"/>
<evidence type="ECO:0000256" key="3">
    <source>
        <dbReference type="ARBA" id="ARBA00004399"/>
    </source>
</evidence>
<keyword evidence="6" id="KW-0175">Coiled coil</keyword>
<protein>
    <recommendedName>
        <fullName evidence="11">Vacuolar ATPase assembly protein VMA22</fullName>
    </recommendedName>
    <alternativeName>
        <fullName evidence="12">Coiled-coil domain-containing protein 115</fullName>
    </alternativeName>
</protein>
<reference evidence="14" key="1">
    <citation type="submission" date="2020-06" db="EMBL/GenBank/DDBJ databases">
        <authorList>
            <consortium name="Wellcome Sanger Institute Data Sharing"/>
        </authorList>
    </citation>
    <scope>NUCLEOTIDE SEQUENCE [LARGE SCALE GENOMIC DNA]</scope>
</reference>
<feature type="region of interest" description="Disordered" evidence="13">
    <location>
        <begin position="111"/>
        <end position="134"/>
    </location>
</feature>
<dbReference type="FunFam" id="1.10.287.3240:FF:000005">
    <property type="entry name" value="coiled-coil domain-containing protein 115"/>
    <property type="match status" value="1"/>
</dbReference>
<evidence type="ECO:0000256" key="13">
    <source>
        <dbReference type="SAM" id="MobiDB-lite"/>
    </source>
</evidence>